<proteinExistence type="predicted"/>
<evidence type="ECO:0000313" key="1">
    <source>
        <dbReference type="EMBL" id="VAW56246.1"/>
    </source>
</evidence>
<sequence length="167" mass="18645">MNELRDMAIINSHQELGAMARLARENMGASLRSITDKSSFGTRFLSEFERGKPTAEIGKVIEALHAAGLDIAIIPRKKKPPTPPISHKLNLEFPYDWSNPNMSDSALIISVLEKARFNDVLSIAHHYGIERIETKVKNNTKGHTTKILDKYLSRIKKGILLANTQIG</sequence>
<dbReference type="AlphaFoldDB" id="A0A3B0XI19"/>
<reference evidence="1" key="1">
    <citation type="submission" date="2018-06" db="EMBL/GenBank/DDBJ databases">
        <authorList>
            <person name="Zhirakovskaya E."/>
        </authorList>
    </citation>
    <scope>NUCLEOTIDE SEQUENCE</scope>
</reference>
<name>A0A3B0XI19_9ZZZZ</name>
<evidence type="ECO:0008006" key="2">
    <source>
        <dbReference type="Google" id="ProtNLM"/>
    </source>
</evidence>
<protein>
    <recommendedName>
        <fullName evidence="2">HTH cro/C1-type domain-containing protein</fullName>
    </recommendedName>
</protein>
<dbReference type="EMBL" id="UOFF01000202">
    <property type="protein sequence ID" value="VAW56246.1"/>
    <property type="molecule type" value="Genomic_DNA"/>
</dbReference>
<organism evidence="1">
    <name type="scientific">hydrothermal vent metagenome</name>
    <dbReference type="NCBI Taxonomy" id="652676"/>
    <lineage>
        <taxon>unclassified sequences</taxon>
        <taxon>metagenomes</taxon>
        <taxon>ecological metagenomes</taxon>
    </lineage>
</organism>
<dbReference type="GO" id="GO:0003677">
    <property type="term" value="F:DNA binding"/>
    <property type="evidence" value="ECO:0007669"/>
    <property type="project" value="InterPro"/>
</dbReference>
<dbReference type="SUPFAM" id="SSF47413">
    <property type="entry name" value="lambda repressor-like DNA-binding domains"/>
    <property type="match status" value="1"/>
</dbReference>
<gene>
    <name evidence="1" type="ORF">MNBD_GAMMA07-2774</name>
</gene>
<accession>A0A3B0XI19</accession>
<dbReference type="InterPro" id="IPR010982">
    <property type="entry name" value="Lambda_DNA-bd_dom_sf"/>
</dbReference>